<proteinExistence type="inferred from homology"/>
<dbReference type="AlphaFoldDB" id="A0A4V3HGH2"/>
<evidence type="ECO:0000313" key="9">
    <source>
        <dbReference type="EMBL" id="TDY61301.1"/>
    </source>
</evidence>
<dbReference type="Proteomes" id="UP000295066">
    <property type="component" value="Unassembled WGS sequence"/>
</dbReference>
<dbReference type="PANTHER" id="PTHR43163">
    <property type="entry name" value="DIPEPTIDE TRANSPORT SYSTEM PERMEASE PROTEIN DPPB-RELATED"/>
    <property type="match status" value="1"/>
</dbReference>
<dbReference type="Pfam" id="PF19300">
    <property type="entry name" value="BPD_transp_1_N"/>
    <property type="match status" value="1"/>
</dbReference>
<dbReference type="InterPro" id="IPR000515">
    <property type="entry name" value="MetI-like"/>
</dbReference>
<gene>
    <name evidence="9" type="ORF">C8D99_106156</name>
</gene>
<evidence type="ECO:0000256" key="4">
    <source>
        <dbReference type="ARBA" id="ARBA00022692"/>
    </source>
</evidence>
<evidence type="ECO:0000256" key="6">
    <source>
        <dbReference type="ARBA" id="ARBA00023136"/>
    </source>
</evidence>
<evidence type="ECO:0000256" key="5">
    <source>
        <dbReference type="ARBA" id="ARBA00022989"/>
    </source>
</evidence>
<dbReference type="CDD" id="cd06261">
    <property type="entry name" value="TM_PBP2"/>
    <property type="match status" value="1"/>
</dbReference>
<feature type="transmembrane region" description="Helical" evidence="7">
    <location>
        <begin position="170"/>
        <end position="187"/>
    </location>
</feature>
<dbReference type="Pfam" id="PF00528">
    <property type="entry name" value="BPD_transp_1"/>
    <property type="match status" value="1"/>
</dbReference>
<dbReference type="PROSITE" id="PS50928">
    <property type="entry name" value="ABC_TM1"/>
    <property type="match status" value="1"/>
</dbReference>
<comment type="similarity">
    <text evidence="7">Belongs to the binding-protein-dependent transport system permease family.</text>
</comment>
<sequence>MIKYIIRRLIVLIPIIIGVTLVVFTILEMTPGDPAKMMLGDGATLEQFQAFNAKFGLDKPFVYRFFNYILQLFTRFDFGTSWLTSRPVLDTLKARVPITLIIAVSSIAFASTIGVSLGVISAVKQYSKLDYISRLTAMILAAVPVFWLGMMLAILFALKLGWLPSSGTGSWKHYILPMMTLGLPYSARILRSTRGYMLEAVRQDFVRTARSKGVPERVVIWKHAFLNACLPVINTIGVYMGGLLGGAVVTENVFGCNGLGSFIINSVKRKDIPAVTGGTVFLAIIFALILLSVDILYAFVDPRIKARYTAKGAK</sequence>
<comment type="subcellular location">
    <subcellularLocation>
        <location evidence="1 7">Cell membrane</location>
        <topology evidence="1 7">Multi-pass membrane protein</topology>
    </subcellularLocation>
</comment>
<feature type="transmembrane region" description="Helical" evidence="7">
    <location>
        <begin position="9"/>
        <end position="27"/>
    </location>
</feature>
<evidence type="ECO:0000256" key="1">
    <source>
        <dbReference type="ARBA" id="ARBA00004651"/>
    </source>
</evidence>
<evidence type="ECO:0000256" key="3">
    <source>
        <dbReference type="ARBA" id="ARBA00022475"/>
    </source>
</evidence>
<dbReference type="RefSeq" id="WP_133957350.1">
    <property type="nucleotide sequence ID" value="NZ_SORI01000006.1"/>
</dbReference>
<dbReference type="GO" id="GO:0005886">
    <property type="term" value="C:plasma membrane"/>
    <property type="evidence" value="ECO:0007669"/>
    <property type="project" value="UniProtKB-SubCell"/>
</dbReference>
<keyword evidence="4 7" id="KW-0812">Transmembrane</keyword>
<evidence type="ECO:0000259" key="8">
    <source>
        <dbReference type="PROSITE" id="PS50928"/>
    </source>
</evidence>
<feature type="transmembrane region" description="Helical" evidence="7">
    <location>
        <begin position="135"/>
        <end position="158"/>
    </location>
</feature>
<dbReference type="Gene3D" id="1.10.3720.10">
    <property type="entry name" value="MetI-like"/>
    <property type="match status" value="1"/>
</dbReference>
<feature type="transmembrane region" description="Helical" evidence="7">
    <location>
        <begin position="98"/>
        <end position="123"/>
    </location>
</feature>
<dbReference type="InterPro" id="IPR045621">
    <property type="entry name" value="BPD_transp_1_N"/>
</dbReference>
<keyword evidence="6 7" id="KW-0472">Membrane</keyword>
<feature type="transmembrane region" description="Helical" evidence="7">
    <location>
        <begin position="225"/>
        <end position="249"/>
    </location>
</feature>
<feature type="domain" description="ABC transmembrane type-1" evidence="8">
    <location>
        <begin position="96"/>
        <end position="297"/>
    </location>
</feature>
<evidence type="ECO:0000256" key="7">
    <source>
        <dbReference type="RuleBase" id="RU363032"/>
    </source>
</evidence>
<reference evidence="9 10" key="1">
    <citation type="submission" date="2019-03" db="EMBL/GenBank/DDBJ databases">
        <title>Genomic Encyclopedia of Type Strains, Phase IV (KMG-IV): sequencing the most valuable type-strain genomes for metagenomic binning, comparative biology and taxonomic classification.</title>
        <authorList>
            <person name="Goeker M."/>
        </authorList>
    </citation>
    <scope>NUCLEOTIDE SEQUENCE [LARGE SCALE GENOMIC DNA]</scope>
    <source>
        <strain evidence="9 10">DSM 25964</strain>
    </source>
</reference>
<keyword evidence="2 7" id="KW-0813">Transport</keyword>
<accession>A0A4V3HGH2</accession>
<dbReference type="PANTHER" id="PTHR43163:SF6">
    <property type="entry name" value="DIPEPTIDE TRANSPORT SYSTEM PERMEASE PROTEIN DPPB-RELATED"/>
    <property type="match status" value="1"/>
</dbReference>
<dbReference type="EMBL" id="SORI01000006">
    <property type="protein sequence ID" value="TDY61301.1"/>
    <property type="molecule type" value="Genomic_DNA"/>
</dbReference>
<keyword evidence="5 7" id="KW-1133">Transmembrane helix</keyword>
<protein>
    <submittedName>
        <fullName evidence="9">Peptide/nickel transport system permease protein</fullName>
    </submittedName>
</protein>
<organism evidence="9 10">
    <name type="scientific">Aminivibrio pyruvatiphilus</name>
    <dbReference type="NCBI Taxonomy" id="1005740"/>
    <lineage>
        <taxon>Bacteria</taxon>
        <taxon>Thermotogati</taxon>
        <taxon>Synergistota</taxon>
        <taxon>Synergistia</taxon>
        <taxon>Synergistales</taxon>
        <taxon>Aminobacteriaceae</taxon>
        <taxon>Aminivibrio</taxon>
    </lineage>
</organism>
<dbReference type="InterPro" id="IPR035906">
    <property type="entry name" value="MetI-like_sf"/>
</dbReference>
<comment type="caution">
    <text evidence="9">The sequence shown here is derived from an EMBL/GenBank/DDBJ whole genome shotgun (WGS) entry which is preliminary data.</text>
</comment>
<evidence type="ECO:0000256" key="2">
    <source>
        <dbReference type="ARBA" id="ARBA00022448"/>
    </source>
</evidence>
<keyword evidence="10" id="KW-1185">Reference proteome</keyword>
<name>A0A4V3HGH2_9BACT</name>
<dbReference type="SUPFAM" id="SSF161098">
    <property type="entry name" value="MetI-like"/>
    <property type="match status" value="1"/>
</dbReference>
<evidence type="ECO:0000313" key="10">
    <source>
        <dbReference type="Proteomes" id="UP000295066"/>
    </source>
</evidence>
<feature type="transmembrane region" description="Helical" evidence="7">
    <location>
        <begin position="280"/>
        <end position="300"/>
    </location>
</feature>
<keyword evidence="3" id="KW-1003">Cell membrane</keyword>
<dbReference type="GO" id="GO:0055085">
    <property type="term" value="P:transmembrane transport"/>
    <property type="evidence" value="ECO:0007669"/>
    <property type="project" value="InterPro"/>
</dbReference>
<dbReference type="OrthoDB" id="9773221at2"/>